<reference evidence="5 6" key="1">
    <citation type="submission" date="2020-05" db="EMBL/GenBank/DDBJ databases">
        <title>Aquincola sp. isolate from soil.</title>
        <authorList>
            <person name="Han J."/>
            <person name="Kim D.-U."/>
        </authorList>
    </citation>
    <scope>NUCLEOTIDE SEQUENCE [LARGE SCALE GENOMIC DNA]</scope>
    <source>
        <strain evidence="5 6">S2</strain>
    </source>
</reference>
<organism evidence="5 6">
    <name type="scientific">Pseudaquabacterium terrae</name>
    <dbReference type="NCBI Taxonomy" id="2732868"/>
    <lineage>
        <taxon>Bacteria</taxon>
        <taxon>Pseudomonadati</taxon>
        <taxon>Pseudomonadota</taxon>
        <taxon>Betaproteobacteria</taxon>
        <taxon>Burkholderiales</taxon>
        <taxon>Sphaerotilaceae</taxon>
        <taxon>Pseudaquabacterium</taxon>
    </lineage>
</organism>
<dbReference type="Pfam" id="PF00160">
    <property type="entry name" value="Pro_isomerase"/>
    <property type="match status" value="1"/>
</dbReference>
<dbReference type="InterPro" id="IPR029000">
    <property type="entry name" value="Cyclophilin-like_dom_sf"/>
</dbReference>
<dbReference type="RefSeq" id="WP_173120352.1">
    <property type="nucleotide sequence ID" value="NZ_JABRWJ010000001.1"/>
</dbReference>
<evidence type="ECO:0000259" key="4">
    <source>
        <dbReference type="PROSITE" id="PS50072"/>
    </source>
</evidence>
<dbReference type="PROSITE" id="PS50072">
    <property type="entry name" value="CSA_PPIASE_2"/>
    <property type="match status" value="1"/>
</dbReference>
<keyword evidence="1 3" id="KW-0697">Rotamase</keyword>
<dbReference type="Gene3D" id="2.40.100.10">
    <property type="entry name" value="Cyclophilin-like"/>
    <property type="match status" value="1"/>
</dbReference>
<dbReference type="EMBL" id="JABRWJ010000001">
    <property type="protein sequence ID" value="NRF65898.1"/>
    <property type="molecule type" value="Genomic_DNA"/>
</dbReference>
<evidence type="ECO:0000313" key="6">
    <source>
        <dbReference type="Proteomes" id="UP000737171"/>
    </source>
</evidence>
<dbReference type="InterPro" id="IPR044665">
    <property type="entry name" value="E_coli_cyclophilin_A-like"/>
</dbReference>
<feature type="chain" id="PRO_5044952992" description="Peptidyl-prolyl cis-trans isomerase" evidence="3">
    <location>
        <begin position="29"/>
        <end position="294"/>
    </location>
</feature>
<feature type="signal peptide" evidence="3">
    <location>
        <begin position="1"/>
        <end position="28"/>
    </location>
</feature>
<proteinExistence type="inferred from homology"/>
<protein>
    <recommendedName>
        <fullName evidence="3">Peptidyl-prolyl cis-trans isomerase</fullName>
        <shortName evidence="3">PPIase</shortName>
        <ecNumber evidence="3">5.2.1.8</ecNumber>
    </recommendedName>
</protein>
<gene>
    <name evidence="5" type="ORF">HLB44_02740</name>
</gene>
<evidence type="ECO:0000256" key="3">
    <source>
        <dbReference type="RuleBase" id="RU363019"/>
    </source>
</evidence>
<dbReference type="InterPro" id="IPR002130">
    <property type="entry name" value="Cyclophilin-type_PPIase_dom"/>
</dbReference>
<evidence type="ECO:0000256" key="2">
    <source>
        <dbReference type="ARBA" id="ARBA00023235"/>
    </source>
</evidence>
<evidence type="ECO:0000256" key="1">
    <source>
        <dbReference type="ARBA" id="ARBA00023110"/>
    </source>
</evidence>
<dbReference type="PRINTS" id="PR00153">
    <property type="entry name" value="CSAPPISMRASE"/>
</dbReference>
<dbReference type="SUPFAM" id="SSF50891">
    <property type="entry name" value="Cyclophilin-like"/>
    <property type="match status" value="1"/>
</dbReference>
<evidence type="ECO:0000313" key="5">
    <source>
        <dbReference type="EMBL" id="NRF65898.1"/>
    </source>
</evidence>
<keyword evidence="3" id="KW-0732">Signal</keyword>
<comment type="function">
    <text evidence="3">PPIases accelerate the folding of proteins. It catalyzes the cis-trans isomerization of proline imidic peptide bonds in oligopeptides.</text>
</comment>
<dbReference type="GO" id="GO:0016853">
    <property type="term" value="F:isomerase activity"/>
    <property type="evidence" value="ECO:0007669"/>
    <property type="project" value="UniProtKB-KW"/>
</dbReference>
<comment type="catalytic activity">
    <reaction evidence="3">
        <text>[protein]-peptidylproline (omega=180) = [protein]-peptidylproline (omega=0)</text>
        <dbReference type="Rhea" id="RHEA:16237"/>
        <dbReference type="Rhea" id="RHEA-COMP:10747"/>
        <dbReference type="Rhea" id="RHEA-COMP:10748"/>
        <dbReference type="ChEBI" id="CHEBI:83833"/>
        <dbReference type="ChEBI" id="CHEBI:83834"/>
        <dbReference type="EC" id="5.2.1.8"/>
    </reaction>
</comment>
<name>A0ABX2EBH1_9BURK</name>
<accession>A0ABX2EBH1</accession>
<comment type="caution">
    <text evidence="5">The sequence shown here is derived from an EMBL/GenBank/DDBJ whole genome shotgun (WGS) entry which is preliminary data.</text>
</comment>
<comment type="similarity">
    <text evidence="3">Belongs to the cyclophilin-type PPIase family.</text>
</comment>
<dbReference type="EC" id="5.2.1.8" evidence="3"/>
<feature type="domain" description="PPIase cyclophilin-type" evidence="4">
    <location>
        <begin position="27"/>
        <end position="188"/>
    </location>
</feature>
<sequence>MSLFKSVSRLVAAGFVAAAAALLTPAQASMVRLHTAYGPIDVELYDQAAPITVANFLGYVRSGAYFDSFLHRSVANFVLQGGGYNFPVGNSAGYVPSNPPIVNEYSAQRPNVRGTIAMAKLGGNPNSATNQWFFNLIDNTTTLGPTNNGGFTAFGKATVPSMAVVDAIARLQVVNAGGVFSALPVRKPWANPQPMTREHVVLITWAAEMPDKASLASSDRIFNYLEAAYPQYAAPASAPSASAEGYYYRYYAATNAYVGTKDGQLYYLVPALGSQIQSLGAVADWLAIAQAAGY</sequence>
<dbReference type="Proteomes" id="UP000737171">
    <property type="component" value="Unassembled WGS sequence"/>
</dbReference>
<dbReference type="PANTHER" id="PTHR43246">
    <property type="entry name" value="PEPTIDYL-PROLYL CIS-TRANS ISOMERASE CYP38, CHLOROPLASTIC"/>
    <property type="match status" value="1"/>
</dbReference>
<keyword evidence="2 3" id="KW-0413">Isomerase</keyword>
<keyword evidence="6" id="KW-1185">Reference proteome</keyword>